<reference evidence="2 3" key="1">
    <citation type="journal article" date="2011" name="Stand. Genomic Sci.">
        <title>Complete genome sequence of the thermophilic, hydrogen-oxidizing Bacillus tusciae type strain (T2) and reclassification in the new genus, Kyrpidia gen. nov. as Kyrpidia tusciae comb. nov. and emendation of the family Alicyclobacillaceae da Costa and Rainey, 2010.</title>
        <authorList>
            <person name="Klenk H.P."/>
            <person name="Lapidus A."/>
            <person name="Chertkov O."/>
            <person name="Copeland A."/>
            <person name="Del Rio T.G."/>
            <person name="Nolan M."/>
            <person name="Lucas S."/>
            <person name="Chen F."/>
            <person name="Tice H."/>
            <person name="Cheng J.F."/>
            <person name="Han C."/>
            <person name="Bruce D."/>
            <person name="Goodwin L."/>
            <person name="Pitluck S."/>
            <person name="Pati A."/>
            <person name="Ivanova N."/>
            <person name="Mavromatis K."/>
            <person name="Daum C."/>
            <person name="Chen A."/>
            <person name="Palaniappan K."/>
            <person name="Chang Y.J."/>
            <person name="Land M."/>
            <person name="Hauser L."/>
            <person name="Jeffries C.D."/>
            <person name="Detter J.C."/>
            <person name="Rohde M."/>
            <person name="Abt B."/>
            <person name="Pukall R."/>
            <person name="Goker M."/>
            <person name="Bristow J."/>
            <person name="Markowitz V."/>
            <person name="Hugenholtz P."/>
            <person name="Eisen J.A."/>
        </authorList>
    </citation>
    <scope>NUCLEOTIDE SEQUENCE [LARGE SCALE GENOMIC DNA]</scope>
    <source>
        <strain evidence="2 3">DSM 2912</strain>
    </source>
</reference>
<proteinExistence type="predicted"/>
<dbReference type="EMBL" id="CP002017">
    <property type="protein sequence ID" value="ADG06886.1"/>
    <property type="molecule type" value="Genomic_DNA"/>
</dbReference>
<dbReference type="eggNOG" id="ENOG5033M6Y">
    <property type="taxonomic scope" value="Bacteria"/>
</dbReference>
<dbReference type="AlphaFoldDB" id="D5WRT4"/>
<evidence type="ECO:0008006" key="4">
    <source>
        <dbReference type="Google" id="ProtNLM"/>
    </source>
</evidence>
<dbReference type="OrthoDB" id="2447037at2"/>
<dbReference type="Proteomes" id="UP000002368">
    <property type="component" value="Chromosome"/>
</dbReference>
<gene>
    <name evidence="2" type="ordered locus">Btus_2209</name>
</gene>
<dbReference type="KEGG" id="bts:Btus_2209"/>
<dbReference type="STRING" id="562970.Btus_2209"/>
<evidence type="ECO:0000313" key="3">
    <source>
        <dbReference type="Proteomes" id="UP000002368"/>
    </source>
</evidence>
<feature type="signal peptide" evidence="1">
    <location>
        <begin position="1"/>
        <end position="22"/>
    </location>
</feature>
<sequence length="144" mass="15113">MKMVPTIASIFVLLVTGCFDSAAVKNESAQSTAQPSSFTEEKAIAKVNCVLGTAFPDKPGTVQCKVGAGGPPGRTVPATLQTKVQKDGPSSYLVTFIEQWSAQDFNSGGNTNKSTLEHYWTFKVTPNGSALLSQGGDFPPQAAL</sequence>
<keyword evidence="3" id="KW-1185">Reference proteome</keyword>
<keyword evidence="1" id="KW-0732">Signal</keyword>
<accession>D5WRT4</accession>
<dbReference type="RefSeq" id="WP_013076169.1">
    <property type="nucleotide sequence ID" value="NC_014098.1"/>
</dbReference>
<feature type="chain" id="PRO_5003079529" description="Lipoprotein" evidence="1">
    <location>
        <begin position="23"/>
        <end position="144"/>
    </location>
</feature>
<protein>
    <recommendedName>
        <fullName evidence="4">Lipoprotein</fullName>
    </recommendedName>
</protein>
<dbReference type="HOGENOM" id="CLU_1793973_0_0_9"/>
<evidence type="ECO:0000313" key="2">
    <source>
        <dbReference type="EMBL" id="ADG06886.1"/>
    </source>
</evidence>
<evidence type="ECO:0000256" key="1">
    <source>
        <dbReference type="SAM" id="SignalP"/>
    </source>
</evidence>
<name>D5WRT4_KYRT2</name>
<dbReference type="PROSITE" id="PS51257">
    <property type="entry name" value="PROKAR_LIPOPROTEIN"/>
    <property type="match status" value="1"/>
</dbReference>
<organism evidence="2 3">
    <name type="scientific">Kyrpidia tusciae (strain DSM 2912 / NBRC 15312 / T2)</name>
    <name type="common">Bacillus tusciae</name>
    <dbReference type="NCBI Taxonomy" id="562970"/>
    <lineage>
        <taxon>Bacteria</taxon>
        <taxon>Bacillati</taxon>
        <taxon>Bacillota</taxon>
        <taxon>Bacilli</taxon>
        <taxon>Bacillales</taxon>
        <taxon>Alicyclobacillaceae</taxon>
        <taxon>Kyrpidia</taxon>
    </lineage>
</organism>